<reference evidence="3" key="2">
    <citation type="submission" date="2023-05" db="EMBL/GenBank/DDBJ databases">
        <authorList>
            <person name="Schelkunov M.I."/>
        </authorList>
    </citation>
    <scope>NUCLEOTIDE SEQUENCE</scope>
    <source>
        <strain evidence="3">Hsosn_3</strain>
        <tissue evidence="3">Leaf</tissue>
    </source>
</reference>
<accession>A0AAD8J4Y3</accession>
<dbReference type="Pfam" id="PF13952">
    <property type="entry name" value="DUF4216"/>
    <property type="match status" value="1"/>
</dbReference>
<reference evidence="3" key="1">
    <citation type="submission" date="2023-02" db="EMBL/GenBank/DDBJ databases">
        <title>Genome of toxic invasive species Heracleum sosnowskyi carries increased number of genes despite the absence of recent whole-genome duplications.</title>
        <authorList>
            <person name="Schelkunov M."/>
            <person name="Shtratnikova V."/>
            <person name="Makarenko M."/>
            <person name="Klepikova A."/>
            <person name="Omelchenko D."/>
            <person name="Novikova G."/>
            <person name="Obukhova E."/>
            <person name="Bogdanov V."/>
            <person name="Penin A."/>
            <person name="Logacheva M."/>
        </authorList>
    </citation>
    <scope>NUCLEOTIDE SEQUENCE</scope>
    <source>
        <strain evidence="3">Hsosn_3</strain>
        <tissue evidence="3">Leaf</tissue>
    </source>
</reference>
<dbReference type="InterPro" id="IPR025312">
    <property type="entry name" value="DUF4216"/>
</dbReference>
<dbReference type="PANTHER" id="PTHR48258:SF4">
    <property type="entry name" value="DUF4216 DOMAIN-CONTAINING PROTEIN"/>
    <property type="match status" value="1"/>
</dbReference>
<sequence length="513" mass="58600">MVNYHLLVSGFMRNYEECWWAHGQRRDGGYTGNIPGSRSTHRMDEMVHDIAGPDFDWEQAREQPMNSDAKAFSKLLEEGREPLWHGCTKHTKLSAVATLLNIKADHNMSHECFESLLKAIKNHPFRRNRENFRKGKVENDIPIPRLSGMELRARVMRLPVVPFDYFPNEVLTKANRVPRNDDGGNVELNGRLSVFGLPGRAYGKGKRVFLSEKELHAAHNYILINCEEIDEFVRMYDDELKVKHPGITDKDIEINRAKEFAGWIKEKALMEGSTIPANVQALAMGPDMDQISRNGYKVNGYEFHTKAYGRGKRTTNSGVCVLGDCYNELSHAFYGELEEILELSYKGTYSGYINLFKCRWFDSEKGIRVDRHGIVDIDVHKSAYSNDPFVLPTQTKQVYYTPSPGKKRDRPPTDWQTIIHTPARRREEVISGEFYQEEILHGPTVINVDDSEVIQLDGEDEPDEIDPALILVSDDIIDIEDEELLIDTDSESESEADDGYESIQDDSDSETDT</sequence>
<dbReference type="PANTHER" id="PTHR48258">
    <property type="entry name" value="DUF4218 DOMAIN-CONTAINING PROTEIN-RELATED"/>
    <property type="match status" value="1"/>
</dbReference>
<evidence type="ECO:0000256" key="1">
    <source>
        <dbReference type="SAM" id="MobiDB-lite"/>
    </source>
</evidence>
<dbReference type="Proteomes" id="UP001237642">
    <property type="component" value="Unassembled WGS sequence"/>
</dbReference>
<protein>
    <recommendedName>
        <fullName evidence="2">DUF4216 domain-containing protein</fullName>
    </recommendedName>
</protein>
<evidence type="ECO:0000313" key="4">
    <source>
        <dbReference type="Proteomes" id="UP001237642"/>
    </source>
</evidence>
<comment type="caution">
    <text evidence="3">The sequence shown here is derived from an EMBL/GenBank/DDBJ whole genome shotgun (WGS) entry which is preliminary data.</text>
</comment>
<organism evidence="3 4">
    <name type="scientific">Heracleum sosnowskyi</name>
    <dbReference type="NCBI Taxonomy" id="360622"/>
    <lineage>
        <taxon>Eukaryota</taxon>
        <taxon>Viridiplantae</taxon>
        <taxon>Streptophyta</taxon>
        <taxon>Embryophyta</taxon>
        <taxon>Tracheophyta</taxon>
        <taxon>Spermatophyta</taxon>
        <taxon>Magnoliopsida</taxon>
        <taxon>eudicotyledons</taxon>
        <taxon>Gunneridae</taxon>
        <taxon>Pentapetalae</taxon>
        <taxon>asterids</taxon>
        <taxon>campanulids</taxon>
        <taxon>Apiales</taxon>
        <taxon>Apiaceae</taxon>
        <taxon>Apioideae</taxon>
        <taxon>apioid superclade</taxon>
        <taxon>Tordylieae</taxon>
        <taxon>Tordyliinae</taxon>
        <taxon>Heracleum</taxon>
    </lineage>
</organism>
<evidence type="ECO:0000313" key="3">
    <source>
        <dbReference type="EMBL" id="KAK1396944.1"/>
    </source>
</evidence>
<gene>
    <name evidence="3" type="ORF">POM88_006807</name>
</gene>
<keyword evidence="4" id="KW-1185">Reference proteome</keyword>
<feature type="region of interest" description="Disordered" evidence="1">
    <location>
        <begin position="485"/>
        <end position="513"/>
    </location>
</feature>
<dbReference type="AlphaFoldDB" id="A0AAD8J4Y3"/>
<proteinExistence type="predicted"/>
<feature type="domain" description="DUF4216" evidence="2">
    <location>
        <begin position="342"/>
        <end position="415"/>
    </location>
</feature>
<evidence type="ECO:0000259" key="2">
    <source>
        <dbReference type="Pfam" id="PF13952"/>
    </source>
</evidence>
<name>A0AAD8J4Y3_9APIA</name>
<dbReference type="EMBL" id="JAUIZM010000002">
    <property type="protein sequence ID" value="KAK1396944.1"/>
    <property type="molecule type" value="Genomic_DNA"/>
</dbReference>